<dbReference type="AlphaFoldDB" id="A0A1T5BWU5"/>
<dbReference type="STRING" id="889453.SAMN03080601_00669"/>
<evidence type="ECO:0000313" key="2">
    <source>
        <dbReference type="Proteomes" id="UP000191055"/>
    </source>
</evidence>
<keyword evidence="2" id="KW-1185">Reference proteome</keyword>
<evidence type="ECO:0000313" key="1">
    <source>
        <dbReference type="EMBL" id="SKB51828.1"/>
    </source>
</evidence>
<gene>
    <name evidence="1" type="ORF">SAMN03080601_00669</name>
</gene>
<accession>A0A1T5BWU5</accession>
<protein>
    <submittedName>
        <fullName evidence="1">Uncharacterized protein</fullName>
    </submittedName>
</protein>
<reference evidence="1 2" key="1">
    <citation type="submission" date="2017-02" db="EMBL/GenBank/DDBJ databases">
        <authorList>
            <person name="Peterson S.W."/>
        </authorList>
    </citation>
    <scope>NUCLEOTIDE SEQUENCE [LARGE SCALE GENOMIC DNA]</scope>
    <source>
        <strain evidence="1 2">DSM 24412</strain>
    </source>
</reference>
<name>A0A1T5BWU5_9BACT</name>
<organism evidence="1 2">
    <name type="scientific">Alkalitalea saponilacus</name>
    <dbReference type="NCBI Taxonomy" id="889453"/>
    <lineage>
        <taxon>Bacteria</taxon>
        <taxon>Pseudomonadati</taxon>
        <taxon>Bacteroidota</taxon>
        <taxon>Bacteroidia</taxon>
        <taxon>Marinilabiliales</taxon>
        <taxon>Marinilabiliaceae</taxon>
        <taxon>Alkalitalea</taxon>
    </lineage>
</organism>
<proteinExistence type="predicted"/>
<dbReference type="EMBL" id="FUYV01000002">
    <property type="protein sequence ID" value="SKB51828.1"/>
    <property type="molecule type" value="Genomic_DNA"/>
</dbReference>
<sequence>MGDKVICLNFEFDVNNYFCLKTVKREQTDLPASHTKYIYKFNGSFARDG</sequence>
<dbReference type="Proteomes" id="UP000191055">
    <property type="component" value="Unassembled WGS sequence"/>
</dbReference>